<gene>
    <name evidence="1" type="ORF">HRJ34_09550</name>
</gene>
<dbReference type="Proteomes" id="UP000664914">
    <property type="component" value="Chromosome"/>
</dbReference>
<dbReference type="EMBL" id="CP059319">
    <property type="protein sequence ID" value="QTH23719.1"/>
    <property type="molecule type" value="Genomic_DNA"/>
</dbReference>
<protein>
    <submittedName>
        <fullName evidence="1">Uncharacterized protein</fullName>
    </submittedName>
</protein>
<evidence type="ECO:0000313" key="1">
    <source>
        <dbReference type="EMBL" id="QTH23719.1"/>
    </source>
</evidence>
<proteinExistence type="predicted"/>
<name>A0A975D6N8_9SPHN</name>
<reference evidence="1" key="1">
    <citation type="submission" date="2020-07" db="EMBL/GenBank/DDBJ databases">
        <authorList>
            <person name="Camacho E."/>
        </authorList>
    </citation>
    <scope>NUCLEOTIDE SEQUENCE</scope>
    <source>
        <strain evidence="1">MPO218</strain>
    </source>
</reference>
<dbReference type="RefSeq" id="WP_208633956.1">
    <property type="nucleotide sequence ID" value="NZ_CP059319.1"/>
</dbReference>
<organism evidence="1 2">
    <name type="scientific">Rhizorhabdus wittichii</name>
    <dbReference type="NCBI Taxonomy" id="160791"/>
    <lineage>
        <taxon>Bacteria</taxon>
        <taxon>Pseudomonadati</taxon>
        <taxon>Pseudomonadota</taxon>
        <taxon>Alphaproteobacteria</taxon>
        <taxon>Sphingomonadales</taxon>
        <taxon>Sphingomonadaceae</taxon>
        <taxon>Rhizorhabdus</taxon>
    </lineage>
</organism>
<sequence>MSAYLKQRLVERTTWAAIGLAVTGAAALPSPYSWIVIAVGVIGVLVPSPGGKDADA</sequence>
<reference evidence="1" key="2">
    <citation type="submission" date="2021-04" db="EMBL/GenBank/DDBJ databases">
        <title>Isolation and genomic analysis of the ibuprofen-degrading bacterium Sphingomonas strain MPO218.</title>
        <authorList>
            <person name="Aulestia M."/>
            <person name="Flores A."/>
            <person name="Mangas E.L."/>
            <person name="Perez-Pulido A.J."/>
            <person name="Santero E."/>
            <person name="Camacho E.M."/>
        </authorList>
    </citation>
    <scope>NUCLEOTIDE SEQUENCE</scope>
    <source>
        <strain evidence="1">MPO218</strain>
    </source>
</reference>
<dbReference type="AlphaFoldDB" id="A0A975D6N8"/>
<evidence type="ECO:0000313" key="2">
    <source>
        <dbReference type="Proteomes" id="UP000664914"/>
    </source>
</evidence>
<accession>A0A975D6N8</accession>